<evidence type="ECO:0000313" key="4">
    <source>
        <dbReference type="Proteomes" id="UP000244896"/>
    </source>
</evidence>
<proteinExistence type="predicted"/>
<name>A0A2U8E3K8_9BACT</name>
<evidence type="ECO:0000256" key="1">
    <source>
        <dbReference type="ARBA" id="ARBA00022729"/>
    </source>
</evidence>
<organism evidence="3 4">
    <name type="scientific">Ereboglobus luteus</name>
    <dbReference type="NCBI Taxonomy" id="1796921"/>
    <lineage>
        <taxon>Bacteria</taxon>
        <taxon>Pseudomonadati</taxon>
        <taxon>Verrucomicrobiota</taxon>
        <taxon>Opitutia</taxon>
        <taxon>Opitutales</taxon>
        <taxon>Opitutaceae</taxon>
        <taxon>Ereboglobus</taxon>
    </lineage>
</organism>
<keyword evidence="1 2" id="KW-0732">Signal</keyword>
<evidence type="ECO:0000256" key="2">
    <source>
        <dbReference type="SAM" id="SignalP"/>
    </source>
</evidence>
<evidence type="ECO:0000313" key="3">
    <source>
        <dbReference type="EMBL" id="AWI09411.1"/>
    </source>
</evidence>
<feature type="chain" id="PRO_5015933107" evidence="2">
    <location>
        <begin position="30"/>
        <end position="740"/>
    </location>
</feature>
<dbReference type="EMBL" id="CP023004">
    <property type="protein sequence ID" value="AWI09411.1"/>
    <property type="molecule type" value="Genomic_DNA"/>
</dbReference>
<dbReference type="Pfam" id="PF12951">
    <property type="entry name" value="PATR"/>
    <property type="match status" value="1"/>
</dbReference>
<dbReference type="InterPro" id="IPR013425">
    <property type="entry name" value="Autotrns_rpt"/>
</dbReference>
<sequence length="740" mass="74737">MIKNRHSQSFRLIHQVALLMALVVGMCAAKPIVEAQSTWQKTGNGTWGAAANWDNGVPNAADATAIISNDLSAGNHTIDLANPGFTVGTLSIEGSNATASTILIRTSTLTFAASGGQSAFLNYQGSNYITISSVINLLSDLTIQAGTDPSLPAFASKLTISGRIDGNGNTLYVNAGHAPATTTISGAITGVGTQLVKTGGGALVFSNSNNTFSGGLDISAGTVNTTLAKAAGAGTILGGGVAATGANYLGLGDIRIANTGVSLTINSAAGNFANQHATIAGGLITLDKGGSLIVTENDARTAFRLVLNSGTISGGSDAGDRGVLALNGADFVYNADGSGGSAFIDAPTLVFNTAQNTTAMSVTLNNTVMQSGLGLVRKTGANALTFAAGDTGTFVADEFVIESALGAITLNQTALDLANGITFSGANGIFTNQLTTTTGGQVSFGRADQLGASSLNIGGGVITNLLLNGHDQNFSSMNLGNAARLGLWFDSATPSTLGINGLVFAGNSEANPFAENFLSIYNWTGNPASHLGDGAVVSGGHTVVAGGGVDLSKIWFRGYAPGAVDLGGGVLAPVDFLTTTLTGGGNWFDFARWTLDIPDRAGTTVIAPQFGSETSVNLQGRSVTLGHLETSHLGSSHSRTLTFTSGTVIFDSGLMVGGTKMASTISGTGGVRIVSAIVLENDLVVTATGVVYANGDVLYGAALGGRCPAPATSSPKGIWCCMEARVTRPLTQAPSMPTRE</sequence>
<dbReference type="OrthoDB" id="176113at2"/>
<dbReference type="KEGG" id="elut:CKA38_09270"/>
<keyword evidence="4" id="KW-1185">Reference proteome</keyword>
<gene>
    <name evidence="3" type="ORF">CKA38_09270</name>
</gene>
<reference evidence="3 4" key="1">
    <citation type="journal article" date="2018" name="Syst. Appl. Microbiol.">
        <title>Ereboglobus luteus gen. nov. sp. nov. from cockroach guts, and new insights into the oxygen relationship of the genera Opitutus and Didymococcus (Verrucomicrobia: Opitutaceae).</title>
        <authorList>
            <person name="Tegtmeier D."/>
            <person name="Belitz A."/>
            <person name="Radek R."/>
            <person name="Heimerl T."/>
            <person name="Brune A."/>
        </authorList>
    </citation>
    <scope>NUCLEOTIDE SEQUENCE [LARGE SCALE GENOMIC DNA]</scope>
    <source>
        <strain evidence="3 4">Ho45</strain>
    </source>
</reference>
<dbReference type="Proteomes" id="UP000244896">
    <property type="component" value="Chromosome"/>
</dbReference>
<dbReference type="NCBIfam" id="TIGR02601">
    <property type="entry name" value="autotrns_rpt"/>
    <property type="match status" value="1"/>
</dbReference>
<feature type="signal peptide" evidence="2">
    <location>
        <begin position="1"/>
        <end position="29"/>
    </location>
</feature>
<accession>A0A2U8E3K8</accession>
<dbReference type="AlphaFoldDB" id="A0A2U8E3K8"/>
<protein>
    <submittedName>
        <fullName evidence="3">Uncharacterized protein</fullName>
    </submittedName>
</protein>